<dbReference type="OrthoDB" id="5228679at2759"/>
<protein>
    <submittedName>
        <fullName evidence="3">Uncharacterized protein</fullName>
    </submittedName>
</protein>
<evidence type="ECO:0000256" key="1">
    <source>
        <dbReference type="SAM" id="Coils"/>
    </source>
</evidence>
<feature type="region of interest" description="Disordered" evidence="2">
    <location>
        <begin position="1"/>
        <end position="43"/>
    </location>
</feature>
<sequence>MDQSPGWTELSSPSASLSNPGCDTGSNEELLATQRGSDGGNNERLVSLKEMSLLDIQQAKYVKGIHTFTKEVESFEPEKDKLVQKRKAIDDELETLRKRQKVSEDKLMEATKALKAERAEAGISDKLWLQYEAFCASSFLQPTPGEGSLAIEREPNEEFNNCESAKSWAERFPSLYAEAIRAARKGSTAALEMLVALPDADDRGESGKMFEFAYEEPLDSGLAQMGGLWKFRASHDLSKPIKSEEKRASLIQRYNFPFEVKNKDQTESSSNAKHQLGYRK</sequence>
<proteinExistence type="predicted"/>
<reference evidence="3 4" key="1">
    <citation type="submission" date="2019-03" db="EMBL/GenBank/DDBJ databases">
        <title>Draft genome sequence of Xylaria hypoxylon DSM 108379, a ubiquitous saprotrophic-parasitic fungi on hardwood.</title>
        <authorList>
            <person name="Buettner E."/>
            <person name="Leonhardt S."/>
            <person name="Gebauer A.M."/>
            <person name="Liers C."/>
            <person name="Hofrichter M."/>
            <person name="Kellner H."/>
        </authorList>
    </citation>
    <scope>NUCLEOTIDE SEQUENCE [LARGE SCALE GENOMIC DNA]</scope>
    <source>
        <strain evidence="3 4">DSM 108379</strain>
    </source>
</reference>
<keyword evidence="4" id="KW-1185">Reference proteome</keyword>
<gene>
    <name evidence="3" type="ORF">E0Z10_g8291</name>
</gene>
<accession>A0A4Z0YM23</accession>
<feature type="coiled-coil region" evidence="1">
    <location>
        <begin position="79"/>
        <end position="113"/>
    </location>
</feature>
<feature type="compositionally biased region" description="Polar residues" evidence="2">
    <location>
        <begin position="1"/>
        <end position="27"/>
    </location>
</feature>
<name>A0A4Z0YM23_9PEZI</name>
<keyword evidence="1" id="KW-0175">Coiled coil</keyword>
<organism evidence="3 4">
    <name type="scientific">Xylaria hypoxylon</name>
    <dbReference type="NCBI Taxonomy" id="37992"/>
    <lineage>
        <taxon>Eukaryota</taxon>
        <taxon>Fungi</taxon>
        <taxon>Dikarya</taxon>
        <taxon>Ascomycota</taxon>
        <taxon>Pezizomycotina</taxon>
        <taxon>Sordariomycetes</taxon>
        <taxon>Xylariomycetidae</taxon>
        <taxon>Xylariales</taxon>
        <taxon>Xylariaceae</taxon>
        <taxon>Xylaria</taxon>
    </lineage>
</organism>
<comment type="caution">
    <text evidence="3">The sequence shown here is derived from an EMBL/GenBank/DDBJ whole genome shotgun (WGS) entry which is preliminary data.</text>
</comment>
<evidence type="ECO:0000313" key="4">
    <source>
        <dbReference type="Proteomes" id="UP000297716"/>
    </source>
</evidence>
<dbReference type="AlphaFoldDB" id="A0A4Z0YM23"/>
<dbReference type="EMBL" id="SKBN01000220">
    <property type="protein sequence ID" value="TGJ80471.1"/>
    <property type="molecule type" value="Genomic_DNA"/>
</dbReference>
<dbReference type="Proteomes" id="UP000297716">
    <property type="component" value="Unassembled WGS sequence"/>
</dbReference>
<evidence type="ECO:0000313" key="3">
    <source>
        <dbReference type="EMBL" id="TGJ80471.1"/>
    </source>
</evidence>
<evidence type="ECO:0000256" key="2">
    <source>
        <dbReference type="SAM" id="MobiDB-lite"/>
    </source>
</evidence>